<organism evidence="1 2">
    <name type="scientific">Metabacillus herbersteinensis</name>
    <dbReference type="NCBI Taxonomy" id="283816"/>
    <lineage>
        <taxon>Bacteria</taxon>
        <taxon>Bacillati</taxon>
        <taxon>Bacillota</taxon>
        <taxon>Bacilli</taxon>
        <taxon>Bacillales</taxon>
        <taxon>Bacillaceae</taxon>
        <taxon>Metabacillus</taxon>
    </lineage>
</organism>
<sequence length="47" mass="5675">MKESHLKQEEFLQILLHAYNKGEHTNDMTTKEMLEEIILQIRKVYVT</sequence>
<protein>
    <recommendedName>
        <fullName evidence="3">Sporulation histidine kinase inhibitor Sda</fullName>
    </recommendedName>
</protein>
<keyword evidence="2" id="KW-1185">Reference proteome</keyword>
<evidence type="ECO:0000313" key="1">
    <source>
        <dbReference type="EMBL" id="MFC0272326.1"/>
    </source>
</evidence>
<dbReference type="InterPro" id="IPR058930">
    <property type="entry name" value="YwzD"/>
</dbReference>
<evidence type="ECO:0008006" key="3">
    <source>
        <dbReference type="Google" id="ProtNLM"/>
    </source>
</evidence>
<accession>A0ABV6GF68</accession>
<comment type="caution">
    <text evidence="1">The sequence shown here is derived from an EMBL/GenBank/DDBJ whole genome shotgun (WGS) entry which is preliminary data.</text>
</comment>
<proteinExistence type="predicted"/>
<dbReference type="EMBL" id="JBHLVO010000009">
    <property type="protein sequence ID" value="MFC0272326.1"/>
    <property type="molecule type" value="Genomic_DNA"/>
</dbReference>
<dbReference type="RefSeq" id="WP_378934527.1">
    <property type="nucleotide sequence ID" value="NZ_JBHLVO010000009.1"/>
</dbReference>
<dbReference type="Proteomes" id="UP001589854">
    <property type="component" value="Unassembled WGS sequence"/>
</dbReference>
<evidence type="ECO:0000313" key="2">
    <source>
        <dbReference type="Proteomes" id="UP001589854"/>
    </source>
</evidence>
<name>A0ABV6GF68_9BACI</name>
<reference evidence="1 2" key="1">
    <citation type="submission" date="2024-09" db="EMBL/GenBank/DDBJ databases">
        <authorList>
            <person name="Sun Q."/>
            <person name="Mori K."/>
        </authorList>
    </citation>
    <scope>NUCLEOTIDE SEQUENCE [LARGE SCALE GENOMIC DNA]</scope>
    <source>
        <strain evidence="1 2">CCM 7228</strain>
    </source>
</reference>
<dbReference type="Pfam" id="PF26162">
    <property type="entry name" value="YwzD"/>
    <property type="match status" value="1"/>
</dbReference>
<gene>
    <name evidence="1" type="ORF">ACFFIX_12865</name>
</gene>